<proteinExistence type="predicted"/>
<dbReference type="InterPro" id="IPR029018">
    <property type="entry name" value="Hex-like_dom2"/>
</dbReference>
<dbReference type="InterPro" id="IPR031924">
    <property type="entry name" value="GH115"/>
</dbReference>
<dbReference type="EMBL" id="JBHMEW010000068">
    <property type="protein sequence ID" value="MFB9213530.1"/>
    <property type="molecule type" value="Genomic_DNA"/>
</dbReference>
<dbReference type="Gene3D" id="1.20.58.2150">
    <property type="match status" value="1"/>
</dbReference>
<dbReference type="PANTHER" id="PTHR37842">
    <property type="match status" value="1"/>
</dbReference>
<evidence type="ECO:0000313" key="4">
    <source>
        <dbReference type="Proteomes" id="UP001589654"/>
    </source>
</evidence>
<dbReference type="Pfam" id="PF15979">
    <property type="entry name" value="Glyco_hydro_115"/>
    <property type="match status" value="1"/>
</dbReference>
<evidence type="ECO:0000313" key="3">
    <source>
        <dbReference type="EMBL" id="MFB9213530.1"/>
    </source>
</evidence>
<evidence type="ECO:0000256" key="1">
    <source>
        <dbReference type="ARBA" id="ARBA00022801"/>
    </source>
</evidence>
<dbReference type="Gene3D" id="3.30.379.10">
    <property type="entry name" value="Chitobiase/beta-hexosaminidase domain 2-like"/>
    <property type="match status" value="1"/>
</dbReference>
<dbReference type="Pfam" id="PF17829">
    <property type="entry name" value="GH115_C"/>
    <property type="match status" value="1"/>
</dbReference>
<keyword evidence="1 3" id="KW-0378">Hydrolase</keyword>
<name>A0ABV5JBM2_9BACT</name>
<gene>
    <name evidence="3" type="ORF">ACFFUR_17060</name>
</gene>
<accession>A0ABV5JBM2</accession>
<organism evidence="3 4">
    <name type="scientific">Echinicola jeungdonensis</name>
    <dbReference type="NCBI Taxonomy" id="709343"/>
    <lineage>
        <taxon>Bacteria</taxon>
        <taxon>Pseudomonadati</taxon>
        <taxon>Bacteroidota</taxon>
        <taxon>Cytophagia</taxon>
        <taxon>Cytophagales</taxon>
        <taxon>Cyclobacteriaceae</taxon>
        <taxon>Echinicola</taxon>
    </lineage>
</organism>
<comment type="caution">
    <text evidence="3">The sequence shown here is derived from an EMBL/GenBank/DDBJ whole genome shotgun (WGS) entry which is preliminary data.</text>
</comment>
<dbReference type="InterPro" id="IPR042301">
    <property type="entry name" value="GH115_sf"/>
</dbReference>
<dbReference type="RefSeq" id="WP_290248926.1">
    <property type="nucleotide sequence ID" value="NZ_JAUFQT010000002.1"/>
</dbReference>
<dbReference type="PANTHER" id="PTHR37842:SF2">
    <property type="entry name" value="GYLCOSYL HYDROLASE 115 C-TERMINAL DOMAIN-CONTAINING PROTEIN"/>
    <property type="match status" value="1"/>
</dbReference>
<dbReference type="InterPro" id="IPR041437">
    <property type="entry name" value="GH115_C"/>
</dbReference>
<dbReference type="Gene3D" id="3.20.20.520">
    <property type="entry name" value="Glycosyl hydrolase family 115"/>
    <property type="match status" value="1"/>
</dbReference>
<dbReference type="Gene3D" id="2.60.120.1620">
    <property type="match status" value="1"/>
</dbReference>
<feature type="domain" description="Gylcosyl hydrolase 115 C-terminal" evidence="2">
    <location>
        <begin position="804"/>
        <end position="966"/>
    </location>
</feature>
<sequence length="981" mass="112447">MNDPIVKVFKDKILKARKVTIFPVFLLVLWGCAGNNPVISRTEGVNFEINENSTIVYDKNGSDLDSISAHLLSEDIERVIGKRPIVATSFPSNGQSVILIGKIESEIIRNFLGKEVQELEHLKGGWERFSLKVHPIKGQENPGKCLVIAGSDDRGTAFGAFEISERIGVSPWYWWADVPVEKQERVTLADLPYVSNTPSVKYRGIFLNDEDWGLQPWAEKTFESSTGDIGPKTYAKIFELLLRLKANYIWPAMHPSTKAFFHYPGNPEMAMVYQIVVGTSHAEPMLRNNVDEWDHHEMGDFNYQTNKEQVYSYWEKRVKESQGLNAIYTVGMRGIHDSGMEGVDSYDQAAGILENVIADQRGLISEYISKDVEEIPQAFTAYKEVLDIYDAGLDLPEDITMIWPDDNYGYIRRLSNAEERNREGGTGVYYHASYWGRPHDYLWLSTTHPALIREEMMKAYEMDCREIWVLNVGDIKPLEYNIELFMDMAYQADPFKDPSYSKKHLNDWYQSIFGKQGKELGEIIWTYYDLAFERRPEFMGWSQTEPTTPVYSSAYAHKSWGDEAQKRLDAYKNLESRIEDIKASMPEKEFPAFYQLGYYPVISASLMNQKFLYKDKAMHYAEEDRLSALNYKARSEEAYDKIVNETEFYNQELIGGKWNHMMDMAPRNLPVYQKPKIELPNGNSAQNLVGISPEKSAFAKGNEDFPEFNSWTDQKHFLDVYLKQKGEANWRVKASQEWIEVSKQEGKISSQIGPLEERIWVNIDWSKVEKENFEEEIVIQAGNQDFTFAVKGEKRPLPPEEIKHLEGNHFVVINAEDYSQSQASNGQKWEKVVGLGHSGAVMQSLPLKAPSISEDNISENSSHLSYDFFLHHNSEDAEILFTAIPTHPLTDQNELRIAYSVDKGPVKVVDFETHGRSEEWKENVLSNKTTKGIKVGPLEKGKHSVKVYWVDPGVLLDYVYIDLAGIDFPYGKLPSTQFNNQ</sequence>
<dbReference type="GO" id="GO:0016787">
    <property type="term" value="F:hydrolase activity"/>
    <property type="evidence" value="ECO:0007669"/>
    <property type="project" value="UniProtKB-KW"/>
</dbReference>
<reference evidence="3 4" key="1">
    <citation type="submission" date="2024-09" db="EMBL/GenBank/DDBJ databases">
        <authorList>
            <person name="Sun Q."/>
            <person name="Mori K."/>
        </authorList>
    </citation>
    <scope>NUCLEOTIDE SEQUENCE [LARGE SCALE GENOMIC DNA]</scope>
    <source>
        <strain evidence="3 4">CECT 7682</strain>
    </source>
</reference>
<dbReference type="Proteomes" id="UP001589654">
    <property type="component" value="Unassembled WGS sequence"/>
</dbReference>
<keyword evidence="4" id="KW-1185">Reference proteome</keyword>
<evidence type="ECO:0000259" key="2">
    <source>
        <dbReference type="Pfam" id="PF17829"/>
    </source>
</evidence>
<protein>
    <submittedName>
        <fullName evidence="3">Glycosyl hydrolase 115 family protein</fullName>
    </submittedName>
</protein>
<dbReference type="SUPFAM" id="SSF55545">
    <property type="entry name" value="beta-N-acetylhexosaminidase-like domain"/>
    <property type="match status" value="1"/>
</dbReference>